<reference evidence="1 2" key="1">
    <citation type="journal article" date="2014" name="Antonie Van Leeuwenhoek">
        <title>Fictibacillus enclensis sp. nov., isolated from marine sediment.</title>
        <authorList>
            <person name="Dastager S.G."/>
            <person name="Mawlankar R."/>
            <person name="Srinivasan K."/>
            <person name="Tang S.K."/>
            <person name="Lee J.C."/>
            <person name="Ramana V.V."/>
            <person name="Shouche Y.S."/>
        </authorList>
    </citation>
    <scope>NUCLEOTIDE SEQUENCE [LARGE SCALE GENOMIC DNA]</scope>
    <source>
        <strain evidence="1 2">NIO-1003</strain>
    </source>
</reference>
<dbReference type="Proteomes" id="UP000054099">
    <property type="component" value="Unassembled WGS sequence"/>
</dbReference>
<dbReference type="InterPro" id="IPR050583">
    <property type="entry name" value="Mycobacterial_A85_antigen"/>
</dbReference>
<dbReference type="SUPFAM" id="SSF53474">
    <property type="entry name" value="alpha/beta-Hydrolases"/>
    <property type="match status" value="1"/>
</dbReference>
<dbReference type="AlphaFoldDB" id="A0A0V8JCK5"/>
<keyword evidence="2" id="KW-1185">Reference proteome</keyword>
<sequence>MPFKGTIDEQTLHSKELNEQVPLLVYYPPAFTTLKKYPVLIAQDGPDYFQLGRLASTADDLIQSQDIEPMIIIGIAHHRGDDRYQKYHPNGLKHSSYLRFMSNELPTYINHEFNTYLLGSGMCLIGDSLGGFVSLVCGLTFPRTFGQLILQSPFIDANVLDILYSFSGYELLKFYHAVGTEENEYASPSGVKDFLTPNRKLASELKTKNFEYRYEEFDGNHLWSDWQKNLIPALKFIFGK</sequence>
<dbReference type="PANTHER" id="PTHR48098:SF3">
    <property type="entry name" value="IRON(III) ENTEROBACTIN ESTERASE"/>
    <property type="match status" value="1"/>
</dbReference>
<organism evidence="1 2">
    <name type="scientific">Fictibacillus enclensis</name>
    <dbReference type="NCBI Taxonomy" id="1017270"/>
    <lineage>
        <taxon>Bacteria</taxon>
        <taxon>Bacillati</taxon>
        <taxon>Bacillota</taxon>
        <taxon>Bacilli</taxon>
        <taxon>Bacillales</taxon>
        <taxon>Fictibacillaceae</taxon>
        <taxon>Fictibacillus</taxon>
    </lineage>
</organism>
<dbReference type="InterPro" id="IPR029058">
    <property type="entry name" value="AB_hydrolase_fold"/>
</dbReference>
<dbReference type="OrthoDB" id="9803578at2"/>
<proteinExistence type="predicted"/>
<name>A0A0V8JCK5_9BACL</name>
<protein>
    <recommendedName>
        <fullName evidence="3">Enterochelin esterase</fullName>
    </recommendedName>
</protein>
<dbReference type="InterPro" id="IPR000801">
    <property type="entry name" value="Esterase-like"/>
</dbReference>
<dbReference type="EMBL" id="LNQN01000001">
    <property type="protein sequence ID" value="KSU84898.1"/>
    <property type="molecule type" value="Genomic_DNA"/>
</dbReference>
<accession>A0A0V8JCK5</accession>
<dbReference type="RefSeq" id="WP_061969092.1">
    <property type="nucleotide sequence ID" value="NZ_FMAV01000001.1"/>
</dbReference>
<evidence type="ECO:0000313" key="2">
    <source>
        <dbReference type="Proteomes" id="UP000054099"/>
    </source>
</evidence>
<gene>
    <name evidence="1" type="ORF">AS030_05060</name>
</gene>
<dbReference type="PANTHER" id="PTHR48098">
    <property type="entry name" value="ENTEROCHELIN ESTERASE-RELATED"/>
    <property type="match status" value="1"/>
</dbReference>
<evidence type="ECO:0000313" key="1">
    <source>
        <dbReference type="EMBL" id="KSU84898.1"/>
    </source>
</evidence>
<evidence type="ECO:0008006" key="3">
    <source>
        <dbReference type="Google" id="ProtNLM"/>
    </source>
</evidence>
<comment type="caution">
    <text evidence="1">The sequence shown here is derived from an EMBL/GenBank/DDBJ whole genome shotgun (WGS) entry which is preliminary data.</text>
</comment>
<dbReference type="Gene3D" id="3.40.50.1820">
    <property type="entry name" value="alpha/beta hydrolase"/>
    <property type="match status" value="1"/>
</dbReference>
<dbReference type="Pfam" id="PF00756">
    <property type="entry name" value="Esterase"/>
    <property type="match status" value="1"/>
</dbReference>